<feature type="transmembrane region" description="Helical" evidence="1">
    <location>
        <begin position="45"/>
        <end position="62"/>
    </location>
</feature>
<protein>
    <submittedName>
        <fullName evidence="2">Uncharacterized protein</fullName>
    </submittedName>
</protein>
<reference evidence="2 3" key="1">
    <citation type="journal article" date="2016" name="Nat. Commun.">
        <title>Thousands of microbial genomes shed light on interconnected biogeochemical processes in an aquifer system.</title>
        <authorList>
            <person name="Anantharaman K."/>
            <person name="Brown C.T."/>
            <person name="Hug L.A."/>
            <person name="Sharon I."/>
            <person name="Castelle C.J."/>
            <person name="Probst A.J."/>
            <person name="Thomas B.C."/>
            <person name="Singh A."/>
            <person name="Wilkins M.J."/>
            <person name="Karaoz U."/>
            <person name="Brodie E.L."/>
            <person name="Williams K.H."/>
            <person name="Hubbard S.S."/>
            <person name="Banfield J.F."/>
        </authorList>
    </citation>
    <scope>NUCLEOTIDE SEQUENCE [LARGE SCALE GENOMIC DNA]</scope>
</reference>
<name>A0A1F5EJ79_9BACT</name>
<dbReference type="Proteomes" id="UP000179003">
    <property type="component" value="Unassembled WGS sequence"/>
</dbReference>
<keyword evidence="1" id="KW-0472">Membrane</keyword>
<dbReference type="AlphaFoldDB" id="A0A1F5EJ79"/>
<evidence type="ECO:0000313" key="2">
    <source>
        <dbReference type="EMBL" id="OGD67441.1"/>
    </source>
</evidence>
<dbReference type="STRING" id="1797582.A2442_02960"/>
<keyword evidence="1" id="KW-1133">Transmembrane helix</keyword>
<dbReference type="EMBL" id="MFAE01000005">
    <property type="protein sequence ID" value="OGD67441.1"/>
    <property type="molecule type" value="Genomic_DNA"/>
</dbReference>
<evidence type="ECO:0000256" key="1">
    <source>
        <dbReference type="SAM" id="Phobius"/>
    </source>
</evidence>
<keyword evidence="1" id="KW-0812">Transmembrane</keyword>
<comment type="caution">
    <text evidence="2">The sequence shown here is derived from an EMBL/GenBank/DDBJ whole genome shotgun (WGS) entry which is preliminary data.</text>
</comment>
<proteinExistence type="predicted"/>
<sequence length="77" mass="9124">MKNNNKKKKESTFQKAMFKLFSCPVFLFFTIAIGNFLIFGQVYKYIGWQVMILLGLVLYWILSSDKKFKLKMILSKD</sequence>
<organism evidence="2 3">
    <name type="scientific">Candidatus Campbellbacteria bacterium RIFOXYC2_FULL_35_25</name>
    <dbReference type="NCBI Taxonomy" id="1797582"/>
    <lineage>
        <taxon>Bacteria</taxon>
        <taxon>Candidatus Campbelliibacteriota</taxon>
    </lineage>
</organism>
<feature type="transmembrane region" description="Helical" evidence="1">
    <location>
        <begin position="20"/>
        <end position="39"/>
    </location>
</feature>
<evidence type="ECO:0000313" key="3">
    <source>
        <dbReference type="Proteomes" id="UP000179003"/>
    </source>
</evidence>
<accession>A0A1F5EJ79</accession>
<gene>
    <name evidence="2" type="ORF">A2442_02960</name>
</gene>